<evidence type="ECO:0000313" key="3">
    <source>
        <dbReference type="Proteomes" id="UP000628079"/>
    </source>
</evidence>
<dbReference type="Proteomes" id="UP000628079">
    <property type="component" value="Unassembled WGS sequence"/>
</dbReference>
<accession>A0A8H9FRJ2</accession>
<dbReference type="EMBL" id="BMEA01000001">
    <property type="protein sequence ID" value="GGB69963.1"/>
    <property type="molecule type" value="Genomic_DNA"/>
</dbReference>
<protein>
    <recommendedName>
        <fullName evidence="1">Phosphotyrosine protein phosphatase I domain-containing protein</fullName>
    </recommendedName>
</protein>
<evidence type="ECO:0000259" key="1">
    <source>
        <dbReference type="Pfam" id="PF01451"/>
    </source>
</evidence>
<name>A0A8H9FRJ2_9MICO</name>
<reference evidence="2" key="1">
    <citation type="journal article" date="2014" name="Int. J. Syst. Evol. Microbiol.">
        <title>Complete genome sequence of Corynebacterium casei LMG S-19264T (=DSM 44701T), isolated from a smear-ripened cheese.</title>
        <authorList>
            <consortium name="US DOE Joint Genome Institute (JGI-PGF)"/>
            <person name="Walter F."/>
            <person name="Albersmeier A."/>
            <person name="Kalinowski J."/>
            <person name="Ruckert C."/>
        </authorList>
    </citation>
    <scope>NUCLEOTIDE SEQUENCE</scope>
    <source>
        <strain evidence="2">CGMCC 1.10749</strain>
    </source>
</reference>
<reference evidence="2" key="2">
    <citation type="submission" date="2020-09" db="EMBL/GenBank/DDBJ databases">
        <authorList>
            <person name="Sun Q."/>
            <person name="Zhou Y."/>
        </authorList>
    </citation>
    <scope>NUCLEOTIDE SEQUENCE</scope>
    <source>
        <strain evidence="2">CGMCC 1.10749</strain>
    </source>
</reference>
<dbReference type="InterPro" id="IPR023485">
    <property type="entry name" value="Ptyr_pPase"/>
</dbReference>
<dbReference type="InterPro" id="IPR036196">
    <property type="entry name" value="Ptyr_pPase_sf"/>
</dbReference>
<evidence type="ECO:0000313" key="2">
    <source>
        <dbReference type="EMBL" id="GGB69963.1"/>
    </source>
</evidence>
<dbReference type="SUPFAM" id="SSF52788">
    <property type="entry name" value="Phosphotyrosine protein phosphatases I"/>
    <property type="match status" value="1"/>
</dbReference>
<dbReference type="Gene3D" id="3.40.50.2300">
    <property type="match status" value="1"/>
</dbReference>
<proteinExistence type="predicted"/>
<feature type="domain" description="Phosphotyrosine protein phosphatase I" evidence="1">
    <location>
        <begin position="2"/>
        <end position="77"/>
    </location>
</feature>
<sequence>MDVSSAGVPGFPGNAMDPTMARELESRGAHGHGHLSRAVSAEILDAADVVLTLEFAHRLRITERWPEHAPKVFGLRQLADALGRSPADGEGLAALDAALAVSRPDSLSWDVADPFRQGTSAARRCAAEIDEALHVIVPRLTGIRVASGN</sequence>
<comment type="caution">
    <text evidence="2">The sequence shown here is derived from an EMBL/GenBank/DDBJ whole genome shotgun (WGS) entry which is preliminary data.</text>
</comment>
<organism evidence="2 3">
    <name type="scientific">Knoellia flava</name>
    <dbReference type="NCBI Taxonomy" id="913969"/>
    <lineage>
        <taxon>Bacteria</taxon>
        <taxon>Bacillati</taxon>
        <taxon>Actinomycetota</taxon>
        <taxon>Actinomycetes</taxon>
        <taxon>Micrococcales</taxon>
        <taxon>Intrasporangiaceae</taxon>
        <taxon>Knoellia</taxon>
    </lineage>
</organism>
<dbReference type="Pfam" id="PF01451">
    <property type="entry name" value="LMWPc"/>
    <property type="match status" value="1"/>
</dbReference>
<gene>
    <name evidence="2" type="ORF">GCM10011314_06590</name>
</gene>
<dbReference type="AlphaFoldDB" id="A0A8H9FRJ2"/>